<dbReference type="InterPro" id="IPR036188">
    <property type="entry name" value="FAD/NAD-bd_sf"/>
</dbReference>
<dbReference type="PANTHER" id="PTHR42877">
    <property type="entry name" value="L-ORNITHINE N(5)-MONOOXYGENASE-RELATED"/>
    <property type="match status" value="1"/>
</dbReference>
<sequence>MQGTRPSRHTVIVVGAGFAGLAVGIQLKRRGIDSFLILDKGDDLGGTWRDNVYPGASCDIPSHLYSYSFAPYRDASVRYPAQPQILDYLRSCADRYGVRAHLRTGVEIESASYDDSTCTWSLSATDGTRFEADVAVFALGQLHLPNVPTIAGQDQFSGARSTRRSGTSGWTSPGNGSRSSGTGRARRRSCPASSTRWPSSTCSTGPPRTSCRSPRRSSGRRYGPRYACCPGCTRLTGRCCSGAPSWSSSRRCGGTGSPGCSPPRPGSTCTTRWATRPCAKS</sequence>
<protein>
    <submittedName>
        <fullName evidence="2">NAD(P)/FAD-dependent oxidoreductase</fullName>
    </submittedName>
</protein>
<dbReference type="Proteomes" id="UP000601027">
    <property type="component" value="Unassembled WGS sequence"/>
</dbReference>
<dbReference type="Pfam" id="PF13450">
    <property type="entry name" value="NAD_binding_8"/>
    <property type="match status" value="1"/>
</dbReference>
<dbReference type="InterPro" id="IPR051209">
    <property type="entry name" value="FAD-bind_Monooxygenase_sf"/>
</dbReference>
<evidence type="ECO:0000256" key="1">
    <source>
        <dbReference type="SAM" id="MobiDB-lite"/>
    </source>
</evidence>
<accession>A0ABS1XTJ0</accession>
<dbReference type="SUPFAM" id="SSF51905">
    <property type="entry name" value="FAD/NAD(P)-binding domain"/>
    <property type="match status" value="1"/>
</dbReference>
<name>A0ABS1XTJ0_9ACTN</name>
<feature type="compositionally biased region" description="Low complexity" evidence="1">
    <location>
        <begin position="203"/>
        <end position="212"/>
    </location>
</feature>
<evidence type="ECO:0000313" key="2">
    <source>
        <dbReference type="EMBL" id="MBM0232582.1"/>
    </source>
</evidence>
<evidence type="ECO:0000313" key="3">
    <source>
        <dbReference type="Proteomes" id="UP000601027"/>
    </source>
</evidence>
<feature type="region of interest" description="Disordered" evidence="1">
    <location>
        <begin position="150"/>
        <end position="221"/>
    </location>
</feature>
<keyword evidence="3" id="KW-1185">Reference proteome</keyword>
<reference evidence="2 3" key="1">
    <citation type="submission" date="2021-01" db="EMBL/GenBank/DDBJ databases">
        <title>Draft genome sequence of Micromonospora sp. strain STR1_7.</title>
        <authorList>
            <person name="Karlyshev A."/>
            <person name="Jawad R."/>
        </authorList>
    </citation>
    <scope>NUCLEOTIDE SEQUENCE [LARGE SCALE GENOMIC DNA]</scope>
    <source>
        <strain evidence="2 3">STR1-7</strain>
    </source>
</reference>
<organism evidence="2 3">
    <name type="scientific">Micromonospora parastrephiae</name>
    <dbReference type="NCBI Taxonomy" id="2806101"/>
    <lineage>
        <taxon>Bacteria</taxon>
        <taxon>Bacillati</taxon>
        <taxon>Actinomycetota</taxon>
        <taxon>Actinomycetes</taxon>
        <taxon>Micromonosporales</taxon>
        <taxon>Micromonosporaceae</taxon>
        <taxon>Micromonospora</taxon>
    </lineage>
</organism>
<dbReference type="PANTHER" id="PTHR42877:SF4">
    <property type="entry name" value="FAD_NAD(P)-BINDING DOMAIN-CONTAINING PROTEIN-RELATED"/>
    <property type="match status" value="1"/>
</dbReference>
<feature type="compositionally biased region" description="Polar residues" evidence="1">
    <location>
        <begin position="191"/>
        <end position="202"/>
    </location>
</feature>
<proteinExistence type="predicted"/>
<dbReference type="Gene3D" id="3.50.50.60">
    <property type="entry name" value="FAD/NAD(P)-binding domain"/>
    <property type="match status" value="1"/>
</dbReference>
<comment type="caution">
    <text evidence="2">The sequence shown here is derived from an EMBL/GenBank/DDBJ whole genome shotgun (WGS) entry which is preliminary data.</text>
</comment>
<feature type="compositionally biased region" description="Low complexity" evidence="1">
    <location>
        <begin position="157"/>
        <end position="183"/>
    </location>
</feature>
<dbReference type="EMBL" id="JAEVHM010000045">
    <property type="protein sequence ID" value="MBM0232582.1"/>
    <property type="molecule type" value="Genomic_DNA"/>
</dbReference>
<gene>
    <name evidence="2" type="ORF">JNW91_12340</name>
</gene>